<sequence>MKRDLAAALAVVRRDVWATCAVRPIVREEVDFDGDPLVMLYEPDGSGLGVSVPAGVGPAEQVAELAEQVQEWAVEALAARLLPATWPECPDHPRGHPLEARVVGEVAVWSCPRSGRVVAPVGALAEVVDG</sequence>
<reference evidence="1" key="1">
    <citation type="journal article" date="2014" name="Int. J. Syst. Evol. Microbiol.">
        <title>Complete genome sequence of Corynebacterium casei LMG S-19264T (=DSM 44701T), isolated from a smear-ripened cheese.</title>
        <authorList>
            <consortium name="US DOE Joint Genome Institute (JGI-PGF)"/>
            <person name="Walter F."/>
            <person name="Albersmeier A."/>
            <person name="Kalinowski J."/>
            <person name="Ruckert C."/>
        </authorList>
    </citation>
    <scope>NUCLEOTIDE SEQUENCE</scope>
    <source>
        <strain evidence="1">JCM 4784</strain>
    </source>
</reference>
<dbReference type="Proteomes" id="UP000608024">
    <property type="component" value="Unassembled WGS sequence"/>
</dbReference>
<protein>
    <submittedName>
        <fullName evidence="1">Uncharacterized protein</fullName>
    </submittedName>
</protein>
<comment type="caution">
    <text evidence="1">The sequence shown here is derived from an EMBL/GenBank/DDBJ whole genome shotgun (WGS) entry which is preliminary data.</text>
</comment>
<evidence type="ECO:0000313" key="2">
    <source>
        <dbReference type="Proteomes" id="UP000608024"/>
    </source>
</evidence>
<accession>A0A919DG83</accession>
<organism evidence="1 2">
    <name type="scientific">Streptomyces longispororuber</name>
    <dbReference type="NCBI Taxonomy" id="68230"/>
    <lineage>
        <taxon>Bacteria</taxon>
        <taxon>Bacillati</taxon>
        <taxon>Actinomycetota</taxon>
        <taxon>Actinomycetes</taxon>
        <taxon>Kitasatosporales</taxon>
        <taxon>Streptomycetaceae</taxon>
        <taxon>Streptomyces</taxon>
    </lineage>
</organism>
<gene>
    <name evidence="1" type="ORF">GCM10018785_07600</name>
</gene>
<reference evidence="1" key="2">
    <citation type="submission" date="2020-09" db="EMBL/GenBank/DDBJ databases">
        <authorList>
            <person name="Sun Q."/>
            <person name="Ohkuma M."/>
        </authorList>
    </citation>
    <scope>NUCLEOTIDE SEQUENCE</scope>
    <source>
        <strain evidence="1">JCM 4784</strain>
    </source>
</reference>
<dbReference type="EMBL" id="BNBT01000006">
    <property type="protein sequence ID" value="GHE40412.1"/>
    <property type="molecule type" value="Genomic_DNA"/>
</dbReference>
<evidence type="ECO:0000313" key="1">
    <source>
        <dbReference type="EMBL" id="GHE40412.1"/>
    </source>
</evidence>
<name>A0A919DG83_9ACTN</name>
<dbReference type="AlphaFoldDB" id="A0A919DG83"/>
<dbReference type="RefSeq" id="WP_190134364.1">
    <property type="nucleotide sequence ID" value="NZ_BNBT01000006.1"/>
</dbReference>
<proteinExistence type="predicted"/>
<keyword evidence="2" id="KW-1185">Reference proteome</keyword>